<evidence type="ECO:0000256" key="4">
    <source>
        <dbReference type="ARBA" id="ARBA00022553"/>
    </source>
</evidence>
<keyword evidence="4" id="KW-0597">Phosphoprotein</keyword>
<accession>A0ABR2YZQ8</accession>
<dbReference type="Gene3D" id="3.40.50.1820">
    <property type="entry name" value="alpha/beta hydrolase"/>
    <property type="match status" value="1"/>
</dbReference>
<comment type="caution">
    <text evidence="18">The sequence shown here is derived from an EMBL/GenBank/DDBJ whole genome shotgun (WGS) entry which is preliminary data.</text>
</comment>
<keyword evidence="10 16" id="KW-1133">Transmembrane helix</keyword>
<name>A0ABR2YZQ8_9CHLO</name>
<evidence type="ECO:0000259" key="17">
    <source>
        <dbReference type="Pfam" id="PF01764"/>
    </source>
</evidence>
<evidence type="ECO:0000256" key="12">
    <source>
        <dbReference type="ARBA" id="ARBA00023136"/>
    </source>
</evidence>
<evidence type="ECO:0000256" key="15">
    <source>
        <dbReference type="SAM" id="MobiDB-lite"/>
    </source>
</evidence>
<evidence type="ECO:0000256" key="11">
    <source>
        <dbReference type="ARBA" id="ARBA00023098"/>
    </source>
</evidence>
<feature type="region of interest" description="Disordered" evidence="15">
    <location>
        <begin position="349"/>
        <end position="376"/>
    </location>
</feature>
<evidence type="ECO:0000313" key="19">
    <source>
        <dbReference type="Proteomes" id="UP001491310"/>
    </source>
</evidence>
<dbReference type="PANTHER" id="PTHR45792">
    <property type="entry name" value="DIACYLGLYCEROL LIPASE HOMOLOG-RELATED"/>
    <property type="match status" value="1"/>
</dbReference>
<dbReference type="PANTHER" id="PTHR45792:SF8">
    <property type="entry name" value="DIACYLGLYCEROL LIPASE-ALPHA"/>
    <property type="match status" value="1"/>
</dbReference>
<evidence type="ECO:0000256" key="10">
    <source>
        <dbReference type="ARBA" id="ARBA00022989"/>
    </source>
</evidence>
<feature type="transmembrane region" description="Helical" evidence="16">
    <location>
        <begin position="20"/>
        <end position="38"/>
    </location>
</feature>
<keyword evidence="5 16" id="KW-0812">Transmembrane</keyword>
<dbReference type="EMBL" id="JALJOT010000002">
    <property type="protein sequence ID" value="KAK9917144.1"/>
    <property type="molecule type" value="Genomic_DNA"/>
</dbReference>
<feature type="region of interest" description="Disordered" evidence="15">
    <location>
        <begin position="858"/>
        <end position="950"/>
    </location>
</feature>
<keyword evidence="7" id="KW-0378">Hydrolase</keyword>
<feature type="compositionally biased region" description="Acidic residues" evidence="15">
    <location>
        <begin position="935"/>
        <end position="950"/>
    </location>
</feature>
<keyword evidence="12 16" id="KW-0472">Membrane</keyword>
<feature type="transmembrane region" description="Helical" evidence="16">
    <location>
        <begin position="142"/>
        <end position="166"/>
    </location>
</feature>
<sequence length="950" mass="105313">MPALWIFGRAFHTASDDVPFFALGAAIFHAFWIVAIAFTSHDIVDMPEICHDRGFGYMLTVALLLACFTAGFILELLLIYVGCQGGVFELSKRKKIQLLLKLRLGNVFCEMLASAFGTYVLAAVDVSCKVQEVVIFNPKKEVLILVILTWIFQLIILLNCLVWYNAWPEHQGADRWERRFLWLGRWLCCQFGQQPAADEERQRSLRRIARWVTRLLGRADLTPSDTALALVLVATLQRQARRERIRRCVARTEEGEGMPVEAVSLMERAQTIRALPISTSGRGSQELLQAPSSCSPVRDAITAKDVLIDIQEELAEEAVSLRQIDASLTAAATESTVAVGAVGDEEEALLHRHKSPEPEETGAAESLRDTSLEGPGSPLGKFLRQMALLREACITPSGMDEELRGAMSQEQATQLYTGSHWKVEASVLSEVEHFSRFAAGVYGYGGERSSNWWVSMASLVIGRETSEREERNLEVLNRADVNSLAERLYYENVIRELGDSSEIIYLSVANAALAHLPYLIALDHQSRSVVVALRGTTSVEDIITDSVAEPVRLEEDWLPEEIRARDGSGGQLYAHAGIKAAADAVLQDMEDNKVLGALLRGDYGDMSKSAAEEVMAKDAGEDAQARREHYVAALMQRKLDCRDWRLVLTGHSLGAGAAALMALHLSGRFPNVHCWALSPPGGLMSTNLSRIVEPFVTSVVVGKDVVPRVSVVNLGRLIDQMVTSLALCKLNKSDAFLRGLTKRMRHEHTGDLFWRYGEVPEEAMQVLQAYSAGLEVRSRMLELVPPGRVIFLRPLKREGTRAAWDAVWVKAQDVIREGILVSPRMVEDHSCLALQAALRLALNPAAYDSDIIYQEPIHSSRKARDRMSTEAGKHTGSGGHQDNYSMEDRASKWKVEKDMDPDVQQALKEGDESGEKTQSFQEKNDPDYVPGAEPTSEDVELAEEDVEPEA</sequence>
<evidence type="ECO:0000256" key="5">
    <source>
        <dbReference type="ARBA" id="ARBA00022692"/>
    </source>
</evidence>
<evidence type="ECO:0000256" key="14">
    <source>
        <dbReference type="ARBA" id="ARBA00026104"/>
    </source>
</evidence>
<evidence type="ECO:0000256" key="16">
    <source>
        <dbReference type="SAM" id="Phobius"/>
    </source>
</evidence>
<keyword evidence="8" id="KW-0106">Calcium</keyword>
<comment type="cofactor">
    <cofactor evidence="1">
        <name>Ca(2+)</name>
        <dbReference type="ChEBI" id="CHEBI:29108"/>
    </cofactor>
</comment>
<dbReference type="EC" id="3.1.1.116" evidence="14"/>
<evidence type="ECO:0000256" key="8">
    <source>
        <dbReference type="ARBA" id="ARBA00022837"/>
    </source>
</evidence>
<evidence type="ECO:0000313" key="18">
    <source>
        <dbReference type="EMBL" id="KAK9917144.1"/>
    </source>
</evidence>
<dbReference type="Proteomes" id="UP001491310">
    <property type="component" value="Unassembled WGS sequence"/>
</dbReference>
<dbReference type="InterPro" id="IPR002921">
    <property type="entry name" value="Fungal_lipase-type"/>
</dbReference>
<evidence type="ECO:0000256" key="1">
    <source>
        <dbReference type="ARBA" id="ARBA00001913"/>
    </source>
</evidence>
<dbReference type="Pfam" id="PF01764">
    <property type="entry name" value="Lipase_3"/>
    <property type="match status" value="1"/>
</dbReference>
<evidence type="ECO:0000256" key="3">
    <source>
        <dbReference type="ARBA" id="ARBA00022475"/>
    </source>
</evidence>
<keyword evidence="11" id="KW-0443">Lipid metabolism</keyword>
<organism evidence="18 19">
    <name type="scientific">Coccomyxa subellipsoidea</name>
    <dbReference type="NCBI Taxonomy" id="248742"/>
    <lineage>
        <taxon>Eukaryota</taxon>
        <taxon>Viridiplantae</taxon>
        <taxon>Chlorophyta</taxon>
        <taxon>core chlorophytes</taxon>
        <taxon>Trebouxiophyceae</taxon>
        <taxon>Trebouxiophyceae incertae sedis</taxon>
        <taxon>Coccomyxaceae</taxon>
        <taxon>Coccomyxa</taxon>
    </lineage>
</organism>
<evidence type="ECO:0000256" key="13">
    <source>
        <dbReference type="ARBA" id="ARBA00024531"/>
    </source>
</evidence>
<evidence type="ECO:0000256" key="7">
    <source>
        <dbReference type="ARBA" id="ARBA00022801"/>
    </source>
</evidence>
<gene>
    <name evidence="18" type="ORF">WJX75_001276</name>
</gene>
<keyword evidence="3" id="KW-1003">Cell membrane</keyword>
<keyword evidence="6" id="KW-0479">Metal-binding</keyword>
<keyword evidence="9" id="KW-0442">Lipid degradation</keyword>
<feature type="transmembrane region" description="Helical" evidence="16">
    <location>
        <begin position="58"/>
        <end position="83"/>
    </location>
</feature>
<proteinExistence type="predicted"/>
<keyword evidence="19" id="KW-1185">Reference proteome</keyword>
<reference evidence="18 19" key="1">
    <citation type="journal article" date="2024" name="Nat. Commun.">
        <title>Phylogenomics reveals the evolutionary origins of lichenization in chlorophyte algae.</title>
        <authorList>
            <person name="Puginier C."/>
            <person name="Libourel C."/>
            <person name="Otte J."/>
            <person name="Skaloud P."/>
            <person name="Haon M."/>
            <person name="Grisel S."/>
            <person name="Petersen M."/>
            <person name="Berrin J.G."/>
            <person name="Delaux P.M."/>
            <person name="Dal Grande F."/>
            <person name="Keller J."/>
        </authorList>
    </citation>
    <scope>NUCLEOTIDE SEQUENCE [LARGE SCALE GENOMIC DNA]</scope>
    <source>
        <strain evidence="18 19">SAG 216-7</strain>
    </source>
</reference>
<evidence type="ECO:0000256" key="6">
    <source>
        <dbReference type="ARBA" id="ARBA00022723"/>
    </source>
</evidence>
<feature type="transmembrane region" description="Helical" evidence="16">
    <location>
        <begin position="104"/>
        <end position="122"/>
    </location>
</feature>
<feature type="compositionally biased region" description="Basic and acidic residues" evidence="15">
    <location>
        <begin position="886"/>
        <end position="900"/>
    </location>
</feature>
<dbReference type="InterPro" id="IPR029058">
    <property type="entry name" value="AB_hydrolase_fold"/>
</dbReference>
<evidence type="ECO:0000256" key="9">
    <source>
        <dbReference type="ARBA" id="ARBA00022963"/>
    </source>
</evidence>
<comment type="subcellular location">
    <subcellularLocation>
        <location evidence="2">Cell membrane</location>
        <topology evidence="2">Multi-pass membrane protein</topology>
    </subcellularLocation>
</comment>
<protein>
    <recommendedName>
        <fullName evidence="14">sn-1-specific diacylglycerol lipase</fullName>
        <ecNumber evidence="14">3.1.1.116</ecNumber>
    </recommendedName>
</protein>
<comment type="catalytic activity">
    <reaction evidence="13">
        <text>a 1,2-diacyl-sn-glycerol + H2O = a 2-acylglycerol + a fatty acid + H(+)</text>
        <dbReference type="Rhea" id="RHEA:33275"/>
        <dbReference type="ChEBI" id="CHEBI:15377"/>
        <dbReference type="ChEBI" id="CHEBI:15378"/>
        <dbReference type="ChEBI" id="CHEBI:17389"/>
        <dbReference type="ChEBI" id="CHEBI:17815"/>
        <dbReference type="ChEBI" id="CHEBI:28868"/>
        <dbReference type="EC" id="3.1.1.116"/>
    </reaction>
    <physiologicalReaction direction="left-to-right" evidence="13">
        <dbReference type="Rhea" id="RHEA:33276"/>
    </physiologicalReaction>
</comment>
<dbReference type="SUPFAM" id="SSF53474">
    <property type="entry name" value="alpha/beta-Hydrolases"/>
    <property type="match status" value="1"/>
</dbReference>
<dbReference type="InterPro" id="IPR052214">
    <property type="entry name" value="DAG_Lipase-Related"/>
</dbReference>
<feature type="domain" description="Fungal lipase-type" evidence="17">
    <location>
        <begin position="530"/>
        <end position="712"/>
    </location>
</feature>
<evidence type="ECO:0000256" key="2">
    <source>
        <dbReference type="ARBA" id="ARBA00004651"/>
    </source>
</evidence>